<dbReference type="PANTHER" id="PTHR42879">
    <property type="entry name" value="3-OXOACYL-(ACYL-CARRIER-PROTEIN) REDUCTASE"/>
    <property type="match status" value="1"/>
</dbReference>
<keyword evidence="5" id="KW-1185">Reference proteome</keyword>
<dbReference type="EMBL" id="JADGKB010000085">
    <property type="protein sequence ID" value="KAJ3254441.1"/>
    <property type="molecule type" value="Genomic_DNA"/>
</dbReference>
<evidence type="ECO:0000313" key="5">
    <source>
        <dbReference type="Proteomes" id="UP001210925"/>
    </source>
</evidence>
<accession>A0AAD5UCD6</accession>
<reference evidence="4" key="1">
    <citation type="submission" date="2020-05" db="EMBL/GenBank/DDBJ databases">
        <title>Phylogenomic resolution of chytrid fungi.</title>
        <authorList>
            <person name="Stajich J.E."/>
            <person name="Amses K."/>
            <person name="Simmons R."/>
            <person name="Seto K."/>
            <person name="Myers J."/>
            <person name="Bonds A."/>
            <person name="Quandt C.A."/>
            <person name="Barry K."/>
            <person name="Liu P."/>
            <person name="Grigoriev I."/>
            <person name="Longcore J.E."/>
            <person name="James T.Y."/>
        </authorList>
    </citation>
    <scope>NUCLEOTIDE SEQUENCE</scope>
    <source>
        <strain evidence="4">PLAUS21</strain>
    </source>
</reference>
<name>A0AAD5UCD6_9FUNG</name>
<evidence type="ECO:0000256" key="2">
    <source>
        <dbReference type="ARBA" id="ARBA00012948"/>
    </source>
</evidence>
<dbReference type="InterPro" id="IPR002347">
    <property type="entry name" value="SDR_fam"/>
</dbReference>
<dbReference type="Proteomes" id="UP001210925">
    <property type="component" value="Unassembled WGS sequence"/>
</dbReference>
<proteinExistence type="inferred from homology"/>
<dbReference type="InterPro" id="IPR050259">
    <property type="entry name" value="SDR"/>
</dbReference>
<protein>
    <recommendedName>
        <fullName evidence="2">3-oxoacyl-[acyl-carrier-protein] reductase</fullName>
        <ecNumber evidence="2">1.1.1.100</ecNumber>
    </recommendedName>
</protein>
<dbReference type="GO" id="GO:0004316">
    <property type="term" value="F:3-oxoacyl-[acyl-carrier-protein] reductase (NADPH) activity"/>
    <property type="evidence" value="ECO:0007669"/>
    <property type="project" value="UniProtKB-EC"/>
</dbReference>
<evidence type="ECO:0000256" key="1">
    <source>
        <dbReference type="ARBA" id="ARBA00006484"/>
    </source>
</evidence>
<comment type="caution">
    <text evidence="4">The sequence shown here is derived from an EMBL/GenBank/DDBJ whole genome shotgun (WGS) entry which is preliminary data.</text>
</comment>
<gene>
    <name evidence="4" type="ORF">HK103_007159</name>
</gene>
<dbReference type="AlphaFoldDB" id="A0AAD5UCD6"/>
<evidence type="ECO:0000313" key="4">
    <source>
        <dbReference type="EMBL" id="KAJ3254441.1"/>
    </source>
</evidence>
<comment type="catalytic activity">
    <reaction evidence="3">
        <text>a (3R)-hydroxyacyl-[ACP] + NADP(+) = a 3-oxoacyl-[ACP] + NADPH + H(+)</text>
        <dbReference type="Rhea" id="RHEA:17397"/>
        <dbReference type="Rhea" id="RHEA-COMP:9916"/>
        <dbReference type="Rhea" id="RHEA-COMP:9945"/>
        <dbReference type="ChEBI" id="CHEBI:15378"/>
        <dbReference type="ChEBI" id="CHEBI:57783"/>
        <dbReference type="ChEBI" id="CHEBI:58349"/>
        <dbReference type="ChEBI" id="CHEBI:78776"/>
        <dbReference type="ChEBI" id="CHEBI:78827"/>
        <dbReference type="EC" id="1.1.1.100"/>
    </reaction>
</comment>
<dbReference type="Pfam" id="PF00106">
    <property type="entry name" value="adh_short"/>
    <property type="match status" value="1"/>
</dbReference>
<dbReference type="Gene3D" id="3.40.50.720">
    <property type="entry name" value="NAD(P)-binding Rossmann-like Domain"/>
    <property type="match status" value="1"/>
</dbReference>
<dbReference type="PRINTS" id="PR00081">
    <property type="entry name" value="GDHRDH"/>
</dbReference>
<dbReference type="CDD" id="cd05233">
    <property type="entry name" value="SDR_c"/>
    <property type="match status" value="1"/>
</dbReference>
<dbReference type="SUPFAM" id="SSF51735">
    <property type="entry name" value="NAD(P)-binding Rossmann-fold domains"/>
    <property type="match status" value="1"/>
</dbReference>
<comment type="similarity">
    <text evidence="1">Belongs to the short-chain dehydrogenases/reductases (SDR) family.</text>
</comment>
<evidence type="ECO:0000256" key="3">
    <source>
        <dbReference type="ARBA" id="ARBA00048508"/>
    </source>
</evidence>
<organism evidence="4 5">
    <name type="scientific">Boothiomyces macroporosus</name>
    <dbReference type="NCBI Taxonomy" id="261099"/>
    <lineage>
        <taxon>Eukaryota</taxon>
        <taxon>Fungi</taxon>
        <taxon>Fungi incertae sedis</taxon>
        <taxon>Chytridiomycota</taxon>
        <taxon>Chytridiomycota incertae sedis</taxon>
        <taxon>Chytridiomycetes</taxon>
        <taxon>Rhizophydiales</taxon>
        <taxon>Terramycetaceae</taxon>
        <taxon>Boothiomyces</taxon>
    </lineage>
</organism>
<dbReference type="EC" id="1.1.1.100" evidence="2"/>
<dbReference type="InterPro" id="IPR036291">
    <property type="entry name" value="NAD(P)-bd_dom_sf"/>
</dbReference>
<dbReference type="PANTHER" id="PTHR42879:SF2">
    <property type="entry name" value="3-OXOACYL-[ACYL-CARRIER-PROTEIN] REDUCTASE FABG"/>
    <property type="match status" value="1"/>
</dbReference>
<sequence>MHLKLDGKLVLVTGSTAGIGKEIAKTLLAENANVIINGRSQSKVDQVVEELKAGSSGNIHGIAADISTLQGVESLVQKVQAIGPLYALVNNTGIFESKPFQDISPEEWLQMFNTNVMSGVSLSKPFIKQFLERNEGTILFVSSEAAYASKGFMVHYSMTKAAQLAVARGLAETTKGTNVRVNSILPGPTWTDGVEEYIRGIAKQSGKSVDAAIKDYFATHEPSSLIQRFETPKEIADIAVFMVSPIASAVNGRSWLADGGIIRNL</sequence>
<dbReference type="FunFam" id="3.40.50.720:FF:000084">
    <property type="entry name" value="Short-chain dehydrogenase reductase"/>
    <property type="match status" value="1"/>
</dbReference>